<dbReference type="Pfam" id="PF14742">
    <property type="entry name" value="GDE_N_bis"/>
    <property type="match status" value="1"/>
</dbReference>
<reference evidence="3" key="1">
    <citation type="journal article" date="2020" name="mSystems">
        <title>Genome- and Community-Level Interaction Insights into Carbon Utilization and Element Cycling Functions of Hydrothermarchaeota in Hydrothermal Sediment.</title>
        <authorList>
            <person name="Zhou Z."/>
            <person name="Liu Y."/>
            <person name="Xu W."/>
            <person name="Pan J."/>
            <person name="Luo Z.H."/>
            <person name="Li M."/>
        </authorList>
    </citation>
    <scope>NUCLEOTIDE SEQUENCE [LARGE SCALE GENOMIC DNA]</scope>
    <source>
        <strain evidence="3">HyVt-113</strain>
    </source>
</reference>
<sequence length="549" mass="62369">ISKESITLGYKGLDDIFRETTFIFSPPPAKVFSSYAIFVLDLAPKESYTLFLTILFKENGKFQGLHYGDALAKTKKTLEKLRKKSCIITTSNEQFNTWLNRSYSDIFMMLTNTPFGIYPYAGIPWFNTIFGRDGIITALECLLINPDIAKGVLNYLAVTQAKEEIPEKDAQPGKIVHEIRKGEMAAIGEIPFDCYYGSIDTTPLFIFLAGTYYERTGDKEFIEKIWPHIELALNWIKDYGDIDKDGFVEYMPSINGLVNKGWKDSYNSIFHADGQLAPPPIALVEVQSYVYAAKQKAAQLARMFGKEKMAKTLLKEARVLKAKFNEVFWCEDINTYVLALDGKKAPCKVRASNAGHVLFSGIAKKGYAKRLAKILFEDHFFSGWGIRTVSSLEQSYNPLSYHNGSVWPHDNAIIAFGLSRYGFKEGVLKVIEGLFEASTFFGLHRLPELFCGFSRRSDEGPTHYPVACNPQAWSAATVFLLLQACLGIVFKEKKLYFYRPILPKFLEEIYIKNLRVGDSFIDLYLKRYENDVVINVVKKKKNIEVLIIK</sequence>
<organism evidence="3">
    <name type="scientific">Desulfofervidus auxilii</name>
    <dbReference type="NCBI Taxonomy" id="1621989"/>
    <lineage>
        <taxon>Bacteria</taxon>
        <taxon>Pseudomonadati</taxon>
        <taxon>Thermodesulfobacteriota</taxon>
        <taxon>Candidatus Desulfofervidia</taxon>
        <taxon>Candidatus Desulfofervidales</taxon>
        <taxon>Candidatus Desulfofervidaceae</taxon>
        <taxon>Candidatus Desulfofervidus</taxon>
    </lineage>
</organism>
<protein>
    <submittedName>
        <fullName evidence="3">Amylo-alpha-1,6-glucosidase</fullName>
    </submittedName>
</protein>
<gene>
    <name evidence="3" type="ORF">ENF30_03185</name>
</gene>
<feature type="domain" description="Mannosylglycerate hydrolase MGH1-like glycoside hydrolase" evidence="2">
    <location>
        <begin position="199"/>
        <end position="430"/>
    </location>
</feature>
<dbReference type="InterPro" id="IPR054491">
    <property type="entry name" value="MGH1-like_GH"/>
</dbReference>
<dbReference type="GO" id="GO:0005975">
    <property type="term" value="P:carbohydrate metabolic process"/>
    <property type="evidence" value="ECO:0007669"/>
    <property type="project" value="InterPro"/>
</dbReference>
<comment type="caution">
    <text evidence="3">The sequence shown here is derived from an EMBL/GenBank/DDBJ whole genome shotgun (WGS) entry which is preliminary data.</text>
</comment>
<dbReference type="AlphaFoldDB" id="A0A7V0IAR6"/>
<dbReference type="SUPFAM" id="SSF48208">
    <property type="entry name" value="Six-hairpin glycosidases"/>
    <property type="match status" value="1"/>
</dbReference>
<evidence type="ECO:0000259" key="1">
    <source>
        <dbReference type="Pfam" id="PF14742"/>
    </source>
</evidence>
<feature type="non-terminal residue" evidence="3">
    <location>
        <position position="1"/>
    </location>
</feature>
<dbReference type="InterPro" id="IPR008928">
    <property type="entry name" value="6-hairpin_glycosidase_sf"/>
</dbReference>
<dbReference type="Proteomes" id="UP000885706">
    <property type="component" value="Unassembled WGS sequence"/>
</dbReference>
<dbReference type="EMBL" id="DQWQ01000143">
    <property type="protein sequence ID" value="HDD35787.1"/>
    <property type="molecule type" value="Genomic_DNA"/>
</dbReference>
<evidence type="ECO:0000313" key="3">
    <source>
        <dbReference type="EMBL" id="HDD35787.1"/>
    </source>
</evidence>
<name>A0A7V0IAR6_DESA2</name>
<dbReference type="Pfam" id="PF22422">
    <property type="entry name" value="MGH1-like_GH"/>
    <property type="match status" value="1"/>
</dbReference>
<evidence type="ECO:0000259" key="2">
    <source>
        <dbReference type="Pfam" id="PF22422"/>
    </source>
</evidence>
<feature type="domain" description="Putative glycogen debranching enzyme N-terminal" evidence="1">
    <location>
        <begin position="2"/>
        <end position="52"/>
    </location>
</feature>
<proteinExistence type="predicted"/>
<dbReference type="InterPro" id="IPR032856">
    <property type="entry name" value="GDE_N_bis"/>
</dbReference>
<dbReference type="Gene3D" id="1.50.10.10">
    <property type="match status" value="1"/>
</dbReference>
<dbReference type="InterPro" id="IPR012341">
    <property type="entry name" value="6hp_glycosidase-like_sf"/>
</dbReference>
<accession>A0A7V0IAR6</accession>